<name>A0A8X6SUY6_TRICX</name>
<accession>A0A8X6SUY6</accession>
<keyword evidence="2" id="KW-1185">Reference proteome</keyword>
<proteinExistence type="predicted"/>
<evidence type="ECO:0000313" key="2">
    <source>
        <dbReference type="Proteomes" id="UP000887159"/>
    </source>
</evidence>
<protein>
    <submittedName>
        <fullName evidence="1">Uncharacterized protein</fullName>
    </submittedName>
</protein>
<evidence type="ECO:0000313" key="1">
    <source>
        <dbReference type="EMBL" id="GFY19901.1"/>
    </source>
</evidence>
<sequence>MCSRFGDAAENRPYRESYACNICRGSNSSSWLNVEFWIDGTSSGVVLVTLPWLKITSFVASRPLVTYSAGVFTKATRLTVSDRDP</sequence>
<comment type="caution">
    <text evidence="1">The sequence shown here is derived from an EMBL/GenBank/DDBJ whole genome shotgun (WGS) entry which is preliminary data.</text>
</comment>
<dbReference type="AlphaFoldDB" id="A0A8X6SUY6"/>
<organism evidence="1 2">
    <name type="scientific">Trichonephila clavipes</name>
    <name type="common">Golden silk orbweaver</name>
    <name type="synonym">Nephila clavipes</name>
    <dbReference type="NCBI Taxonomy" id="2585209"/>
    <lineage>
        <taxon>Eukaryota</taxon>
        <taxon>Metazoa</taxon>
        <taxon>Ecdysozoa</taxon>
        <taxon>Arthropoda</taxon>
        <taxon>Chelicerata</taxon>
        <taxon>Arachnida</taxon>
        <taxon>Araneae</taxon>
        <taxon>Araneomorphae</taxon>
        <taxon>Entelegynae</taxon>
        <taxon>Araneoidea</taxon>
        <taxon>Nephilidae</taxon>
        <taxon>Trichonephila</taxon>
    </lineage>
</organism>
<dbReference type="EMBL" id="BMAU01021354">
    <property type="protein sequence ID" value="GFY19901.1"/>
    <property type="molecule type" value="Genomic_DNA"/>
</dbReference>
<reference evidence="1" key="1">
    <citation type="submission" date="2020-08" db="EMBL/GenBank/DDBJ databases">
        <title>Multicomponent nature underlies the extraordinary mechanical properties of spider dragline silk.</title>
        <authorList>
            <person name="Kono N."/>
            <person name="Nakamura H."/>
            <person name="Mori M."/>
            <person name="Yoshida Y."/>
            <person name="Ohtoshi R."/>
            <person name="Malay A.D."/>
            <person name="Moran D.A.P."/>
            <person name="Tomita M."/>
            <person name="Numata K."/>
            <person name="Arakawa K."/>
        </authorList>
    </citation>
    <scope>NUCLEOTIDE SEQUENCE</scope>
</reference>
<dbReference type="Proteomes" id="UP000887159">
    <property type="component" value="Unassembled WGS sequence"/>
</dbReference>
<gene>
    <name evidence="1" type="ORF">TNCV_2145941</name>
</gene>